<sequence>MRLSALLIPLVLSTPALAQSFNSAPTMECLNAAEPEGSREAGLCIGRSASACFETEGGGTTVGMADCLAAEVKLWDDLLNAAWTEAVAVAKAMDKDNKESSPNAPESEKSLREAQRAWISYRDATCRFEAERYFGGSVATLSASHCVMDLTALQAIRLRSMDRM</sequence>
<keyword evidence="4" id="KW-1185">Reference proteome</keyword>
<comment type="caution">
    <text evidence="3">The sequence shown here is derived from an EMBL/GenBank/DDBJ whole genome shotgun (WGS) entry which is preliminary data.</text>
</comment>
<gene>
    <name evidence="3" type="ORF">EP867_11550</name>
</gene>
<dbReference type="InterPro" id="IPR009739">
    <property type="entry name" value="LprI-like_N"/>
</dbReference>
<proteinExistence type="predicted"/>
<dbReference type="Gene3D" id="1.20.1270.180">
    <property type="match status" value="1"/>
</dbReference>
<organism evidence="3 4">
    <name type="scientific">Falsigemmobacter intermedius</name>
    <dbReference type="NCBI Taxonomy" id="1553448"/>
    <lineage>
        <taxon>Bacteria</taxon>
        <taxon>Pseudomonadati</taxon>
        <taxon>Pseudomonadota</taxon>
        <taxon>Alphaproteobacteria</taxon>
        <taxon>Rhodobacterales</taxon>
        <taxon>Paracoccaceae</taxon>
        <taxon>Falsigemmobacter</taxon>
    </lineage>
</organism>
<evidence type="ECO:0000313" key="3">
    <source>
        <dbReference type="EMBL" id="RWY40634.1"/>
    </source>
</evidence>
<accession>A0A3S3UFP8</accession>
<evidence type="ECO:0000259" key="2">
    <source>
        <dbReference type="Pfam" id="PF07007"/>
    </source>
</evidence>
<protein>
    <submittedName>
        <fullName evidence="3">DUF1311 domain-containing protein</fullName>
    </submittedName>
</protein>
<reference evidence="3 4" key="1">
    <citation type="journal article" date="2015" name="Int. J. Syst. Evol. Microbiol.">
        <title>Gemmobacter intermedius sp. nov., isolated from a white stork (Ciconia ciconia).</title>
        <authorList>
            <person name="Kampfer P."/>
            <person name="Jerzak L."/>
            <person name="Wilharm G."/>
            <person name="Golke J."/>
            <person name="Busse H.J."/>
            <person name="Glaeser S.P."/>
        </authorList>
    </citation>
    <scope>NUCLEOTIDE SEQUENCE [LARGE SCALE GENOMIC DNA]</scope>
    <source>
        <strain evidence="3 4">119/4</strain>
    </source>
</reference>
<dbReference type="Pfam" id="PF07007">
    <property type="entry name" value="LprI"/>
    <property type="match status" value="1"/>
</dbReference>
<dbReference type="EMBL" id="SBLC01000014">
    <property type="protein sequence ID" value="RWY40634.1"/>
    <property type="molecule type" value="Genomic_DNA"/>
</dbReference>
<keyword evidence="1" id="KW-0732">Signal</keyword>
<feature type="chain" id="PRO_5018717212" evidence="1">
    <location>
        <begin position="19"/>
        <end position="164"/>
    </location>
</feature>
<dbReference type="Proteomes" id="UP000287168">
    <property type="component" value="Unassembled WGS sequence"/>
</dbReference>
<evidence type="ECO:0000313" key="4">
    <source>
        <dbReference type="Proteomes" id="UP000287168"/>
    </source>
</evidence>
<feature type="domain" description="Lysozyme inhibitor LprI-like N-terminal" evidence="2">
    <location>
        <begin position="57"/>
        <end position="155"/>
    </location>
</feature>
<name>A0A3S3UFP8_9RHOB</name>
<dbReference type="RefSeq" id="WP_128489336.1">
    <property type="nucleotide sequence ID" value="NZ_JBHLXB010000009.1"/>
</dbReference>
<evidence type="ECO:0000256" key="1">
    <source>
        <dbReference type="SAM" id="SignalP"/>
    </source>
</evidence>
<dbReference type="OrthoDB" id="7340239at2"/>
<dbReference type="AlphaFoldDB" id="A0A3S3UFP8"/>
<feature type="signal peptide" evidence="1">
    <location>
        <begin position="1"/>
        <end position="18"/>
    </location>
</feature>